<evidence type="ECO:0000313" key="9">
    <source>
        <dbReference type="EMBL" id="MFL9924947.1"/>
    </source>
</evidence>
<gene>
    <name evidence="9" type="ORF">PQR62_11785</name>
</gene>
<feature type="compositionally biased region" description="Basic and acidic residues" evidence="5">
    <location>
        <begin position="8"/>
        <end position="19"/>
    </location>
</feature>
<dbReference type="CDD" id="cd00038">
    <property type="entry name" value="CAP_ED"/>
    <property type="match status" value="1"/>
</dbReference>
<evidence type="ECO:0000256" key="6">
    <source>
        <dbReference type="SAM" id="Phobius"/>
    </source>
</evidence>
<dbReference type="SMART" id="SM00100">
    <property type="entry name" value="cNMP"/>
    <property type="match status" value="1"/>
</dbReference>
<evidence type="ECO:0000256" key="2">
    <source>
        <dbReference type="ARBA" id="ARBA00022692"/>
    </source>
</evidence>
<keyword evidence="4 6" id="KW-0472">Membrane</keyword>
<protein>
    <submittedName>
        <fullName evidence="9">SulP family inorganic anion transporter</fullName>
    </submittedName>
</protein>
<keyword evidence="3 6" id="KW-1133">Transmembrane helix</keyword>
<dbReference type="Pfam" id="PF00027">
    <property type="entry name" value="cNMP_binding"/>
    <property type="match status" value="1"/>
</dbReference>
<evidence type="ECO:0000313" key="10">
    <source>
        <dbReference type="Proteomes" id="UP001629246"/>
    </source>
</evidence>
<name>A0ABW9AC11_9BURK</name>
<sequence length="741" mass="79930">MRTSGLEDVAKATQGEERPPGFPARVQGVLRHLPAALVIALISISYSVSYGAMIFGSGGSALLLAGLPLLFVTTCVVMLMQACSSTLPFVVAGADSNSTGILALMVSSIWAGMGEAHADPQAAIATVLMGVALSTVLVGLLLTLLGSARRGNLVQFVPFPVLGGFLAGSGYLLWTGAFGILTGHAVDADFFSALSHLHWVTVVPALIVAVAMLGVPGRKFDHPAVLPLGLCVAALVFYAGMVLSGVSVEEARSAGWMFQSLSLSGFHTPATLSWNLIDWDVLFSHYSEFLTLVAVMTLTILLNATGIGLATRRDVDFNHELRSVGVANVVTGVLGGVVGCHSLSRTLLNYQFGTRNRTASILATFICLVCALFFLPLISYLPKPVLAGLLIGLGAGLLNEWVLKARHRLARGDYSLIVLILAVIAWHGFVAGVALGSVVACVLFVVDYSRVSCVKMEFTGVALHSKLERPMEASAQLKEAGERLFGMCLQGFLFFGSANQMVNRVRQQLQRPRDFIIIDFRYVQGLDASTSQSFSKLCQVCDQHQTMLILTGVSDKIRLPIERAMAGRAALQEFADLDAALEWVENRVLAASAAEHADGDLQVSLKEYFDERELKSLFARMEKVELDAGTLLFSKGEIGDCMYFIEDGQVSISLSLNGGKKVRLRTFANATIVGEMALYSGQKRTADVVTDRHTRAYRLSMARLRQLEREDPSAALQLHNYVVRVLASRLAATNEAYRLTY</sequence>
<evidence type="ECO:0000259" key="8">
    <source>
        <dbReference type="PROSITE" id="PS50801"/>
    </source>
</evidence>
<feature type="transmembrane region" description="Helical" evidence="6">
    <location>
        <begin position="415"/>
        <end position="446"/>
    </location>
</feature>
<comment type="caution">
    <text evidence="9">The sequence shown here is derived from an EMBL/GenBank/DDBJ whole genome shotgun (WGS) entry which is preliminary data.</text>
</comment>
<feature type="transmembrane region" description="Helical" evidence="6">
    <location>
        <begin position="385"/>
        <end position="403"/>
    </location>
</feature>
<feature type="transmembrane region" description="Helical" evidence="6">
    <location>
        <begin position="289"/>
        <end position="309"/>
    </location>
</feature>
<feature type="transmembrane region" description="Helical" evidence="6">
    <location>
        <begin position="122"/>
        <end position="145"/>
    </location>
</feature>
<dbReference type="InterPro" id="IPR002645">
    <property type="entry name" value="STAS_dom"/>
</dbReference>
<dbReference type="InterPro" id="IPR011547">
    <property type="entry name" value="SLC26A/SulP_dom"/>
</dbReference>
<organism evidence="9 10">
    <name type="scientific">Herbaspirillum lusitanum</name>
    <dbReference type="NCBI Taxonomy" id="213312"/>
    <lineage>
        <taxon>Bacteria</taxon>
        <taxon>Pseudomonadati</taxon>
        <taxon>Pseudomonadota</taxon>
        <taxon>Betaproteobacteria</taxon>
        <taxon>Burkholderiales</taxon>
        <taxon>Oxalobacteraceae</taxon>
        <taxon>Herbaspirillum</taxon>
    </lineage>
</organism>
<dbReference type="Gene3D" id="2.60.120.10">
    <property type="entry name" value="Jelly Rolls"/>
    <property type="match status" value="1"/>
</dbReference>
<dbReference type="Pfam" id="PF01740">
    <property type="entry name" value="STAS"/>
    <property type="match status" value="1"/>
</dbReference>
<dbReference type="InterPro" id="IPR014710">
    <property type="entry name" value="RmlC-like_jellyroll"/>
</dbReference>
<dbReference type="SUPFAM" id="SSF52091">
    <property type="entry name" value="SpoIIaa-like"/>
    <property type="match status" value="1"/>
</dbReference>
<dbReference type="Gene3D" id="3.30.750.24">
    <property type="entry name" value="STAS domain"/>
    <property type="match status" value="1"/>
</dbReference>
<dbReference type="RefSeq" id="WP_408158070.1">
    <property type="nucleotide sequence ID" value="NZ_JAQQFM010000005.1"/>
</dbReference>
<feature type="transmembrane region" description="Helical" evidence="6">
    <location>
        <begin position="35"/>
        <end position="55"/>
    </location>
</feature>
<proteinExistence type="predicted"/>
<dbReference type="InterPro" id="IPR052706">
    <property type="entry name" value="Membrane-Transporter-like"/>
</dbReference>
<dbReference type="Proteomes" id="UP001629246">
    <property type="component" value="Unassembled WGS sequence"/>
</dbReference>
<dbReference type="SUPFAM" id="SSF51206">
    <property type="entry name" value="cAMP-binding domain-like"/>
    <property type="match status" value="1"/>
</dbReference>
<dbReference type="InterPro" id="IPR018490">
    <property type="entry name" value="cNMP-bd_dom_sf"/>
</dbReference>
<dbReference type="PROSITE" id="PS50801">
    <property type="entry name" value="STAS"/>
    <property type="match status" value="1"/>
</dbReference>
<evidence type="ECO:0000259" key="7">
    <source>
        <dbReference type="PROSITE" id="PS50042"/>
    </source>
</evidence>
<accession>A0ABW9AC11</accession>
<dbReference type="PANTHER" id="PTHR43310:SF2">
    <property type="entry name" value="SLC26A_SULP TRANSPORTER DOMAIN-CONTAINING PROTEIN"/>
    <property type="match status" value="1"/>
</dbReference>
<keyword evidence="2 6" id="KW-0812">Transmembrane</keyword>
<feature type="transmembrane region" description="Helical" evidence="6">
    <location>
        <begin position="225"/>
        <end position="244"/>
    </location>
</feature>
<feature type="transmembrane region" description="Helical" evidence="6">
    <location>
        <begin position="87"/>
        <end position="110"/>
    </location>
</feature>
<dbReference type="InterPro" id="IPR000595">
    <property type="entry name" value="cNMP-bd_dom"/>
</dbReference>
<dbReference type="CDD" id="cd07042">
    <property type="entry name" value="STAS_SulP_like_sulfate_transporter"/>
    <property type="match status" value="1"/>
</dbReference>
<feature type="transmembrane region" description="Helical" evidence="6">
    <location>
        <begin position="157"/>
        <end position="181"/>
    </location>
</feature>
<feature type="transmembrane region" description="Helical" evidence="6">
    <location>
        <begin position="61"/>
        <end position="80"/>
    </location>
</feature>
<keyword evidence="10" id="KW-1185">Reference proteome</keyword>
<evidence type="ECO:0000256" key="1">
    <source>
        <dbReference type="ARBA" id="ARBA00004141"/>
    </source>
</evidence>
<dbReference type="Pfam" id="PF00916">
    <property type="entry name" value="Sulfate_transp"/>
    <property type="match status" value="1"/>
</dbReference>
<dbReference type="PANTHER" id="PTHR43310">
    <property type="entry name" value="SULFATE TRANSPORTER YBAR-RELATED"/>
    <property type="match status" value="1"/>
</dbReference>
<reference evidence="9 10" key="1">
    <citation type="journal article" date="2024" name="Chem. Sci.">
        <title>Discovery of megapolipeptins by genome mining of a Burkholderiales bacteria collection.</title>
        <authorList>
            <person name="Paulo B.S."/>
            <person name="Recchia M.J.J."/>
            <person name="Lee S."/>
            <person name="Fergusson C.H."/>
            <person name="Romanowski S.B."/>
            <person name="Hernandez A."/>
            <person name="Krull N."/>
            <person name="Liu D.Y."/>
            <person name="Cavanagh H."/>
            <person name="Bos A."/>
            <person name="Gray C.A."/>
            <person name="Murphy B.T."/>
            <person name="Linington R.G."/>
            <person name="Eustaquio A.S."/>
        </authorList>
    </citation>
    <scope>NUCLEOTIDE SEQUENCE [LARGE SCALE GENOMIC DNA]</scope>
    <source>
        <strain evidence="9 10">RL21-008-BIB-A</strain>
    </source>
</reference>
<dbReference type="InterPro" id="IPR036513">
    <property type="entry name" value="STAS_dom_sf"/>
</dbReference>
<evidence type="ECO:0000256" key="4">
    <source>
        <dbReference type="ARBA" id="ARBA00023136"/>
    </source>
</evidence>
<dbReference type="EMBL" id="JAQQFM010000005">
    <property type="protein sequence ID" value="MFL9924947.1"/>
    <property type="molecule type" value="Genomic_DNA"/>
</dbReference>
<evidence type="ECO:0000256" key="5">
    <source>
        <dbReference type="SAM" id="MobiDB-lite"/>
    </source>
</evidence>
<feature type="region of interest" description="Disordered" evidence="5">
    <location>
        <begin position="1"/>
        <end position="20"/>
    </location>
</feature>
<evidence type="ECO:0000256" key="3">
    <source>
        <dbReference type="ARBA" id="ARBA00022989"/>
    </source>
</evidence>
<feature type="domain" description="STAS" evidence="8">
    <location>
        <begin position="489"/>
        <end position="584"/>
    </location>
</feature>
<feature type="transmembrane region" description="Helical" evidence="6">
    <location>
        <begin position="193"/>
        <end position="213"/>
    </location>
</feature>
<feature type="domain" description="Cyclic nucleotide-binding" evidence="7">
    <location>
        <begin position="605"/>
        <end position="707"/>
    </location>
</feature>
<comment type="subcellular location">
    <subcellularLocation>
        <location evidence="1">Membrane</location>
        <topology evidence="1">Multi-pass membrane protein</topology>
    </subcellularLocation>
</comment>
<feature type="transmembrane region" description="Helical" evidence="6">
    <location>
        <begin position="360"/>
        <end position="379"/>
    </location>
</feature>
<dbReference type="PROSITE" id="PS50042">
    <property type="entry name" value="CNMP_BINDING_3"/>
    <property type="match status" value="1"/>
</dbReference>